<reference evidence="3" key="2">
    <citation type="submission" date="2016-02" db="EMBL/GenBank/DDBJ databases">
        <title>Draft genome sequence of five rapidly growing Mycobacterium species.</title>
        <authorList>
            <person name="Katahira K."/>
            <person name="Gotou Y."/>
            <person name="Iida K."/>
            <person name="Ogura Y."/>
            <person name="Hayashi T."/>
        </authorList>
    </citation>
    <scope>NUCLEOTIDE SEQUENCE [LARGE SCALE GENOMIC DNA]</scope>
    <source>
        <strain evidence="3">JCM6362</strain>
    </source>
</reference>
<evidence type="ECO:0000313" key="2">
    <source>
        <dbReference type="EMBL" id="GAT16836.1"/>
    </source>
</evidence>
<dbReference type="PANTHER" id="PTHR33164:SF106">
    <property type="entry name" value="TRANSCRIPTIONAL REGULATORY PROTEIN"/>
    <property type="match status" value="1"/>
</dbReference>
<organism evidence="2 3">
    <name type="scientific">Mycolicibacterium thermoresistibile</name>
    <name type="common">Mycobacterium thermoresistibile</name>
    <dbReference type="NCBI Taxonomy" id="1797"/>
    <lineage>
        <taxon>Bacteria</taxon>
        <taxon>Bacillati</taxon>
        <taxon>Actinomycetota</taxon>
        <taxon>Actinomycetes</taxon>
        <taxon>Mycobacteriales</taxon>
        <taxon>Mycobacteriaceae</taxon>
        <taxon>Mycolicibacterium</taxon>
    </lineage>
</organism>
<dbReference type="PANTHER" id="PTHR33164">
    <property type="entry name" value="TRANSCRIPTIONAL REGULATOR, MARR FAMILY"/>
    <property type="match status" value="1"/>
</dbReference>
<sequence length="189" mass="20736">MSSLLDVAPSVACAARRGRYLYYRETLKTREGGTVTTSDRPQILAELNAEFRVQALRSVMLHSAVAARLGIAVTDFNCLNVLSMEGPLTAGQLAERTDLTRGGAVTAMIDRLEAAGFVHRRRDDDDRRRVLVELDEAAAARIAPLFAGLGESLNDHLDSYRTDELRLLLDAVRGINQRVARATDALREG</sequence>
<name>A0A117INI9_MYCTH</name>
<dbReference type="InterPro" id="IPR039422">
    <property type="entry name" value="MarR/SlyA-like"/>
</dbReference>
<evidence type="ECO:0000259" key="1">
    <source>
        <dbReference type="PROSITE" id="PS50995"/>
    </source>
</evidence>
<protein>
    <submittedName>
        <fullName evidence="2">MarR family transcriptional regulator</fullName>
    </submittedName>
</protein>
<gene>
    <name evidence="2" type="ORF">RMCT_3805</name>
</gene>
<dbReference type="GO" id="GO:0003700">
    <property type="term" value="F:DNA-binding transcription factor activity"/>
    <property type="evidence" value="ECO:0007669"/>
    <property type="project" value="InterPro"/>
</dbReference>
<evidence type="ECO:0000313" key="3">
    <source>
        <dbReference type="Proteomes" id="UP000069654"/>
    </source>
</evidence>
<dbReference type="InterPro" id="IPR036388">
    <property type="entry name" value="WH-like_DNA-bd_sf"/>
</dbReference>
<dbReference type="EMBL" id="BCTB01000049">
    <property type="protein sequence ID" value="GAT16836.1"/>
    <property type="molecule type" value="Genomic_DNA"/>
</dbReference>
<dbReference type="Pfam" id="PF01047">
    <property type="entry name" value="MarR"/>
    <property type="match status" value="1"/>
</dbReference>
<dbReference type="GO" id="GO:0006950">
    <property type="term" value="P:response to stress"/>
    <property type="evidence" value="ECO:0007669"/>
    <property type="project" value="TreeGrafter"/>
</dbReference>
<dbReference type="Gene3D" id="1.10.10.10">
    <property type="entry name" value="Winged helix-like DNA-binding domain superfamily/Winged helix DNA-binding domain"/>
    <property type="match status" value="1"/>
</dbReference>
<dbReference type="InterPro" id="IPR036390">
    <property type="entry name" value="WH_DNA-bd_sf"/>
</dbReference>
<dbReference type="InterPro" id="IPR000835">
    <property type="entry name" value="HTH_MarR-typ"/>
</dbReference>
<reference evidence="2 3" key="1">
    <citation type="journal article" date="2016" name="Genome Announc.">
        <title>Draft Genome Sequences of Five Rapidly Growing Mycobacterium Species, M. thermoresistibile, M. fortuitum subsp. acetamidolyticum, M. canariasense, M. brisbanense, and M. novocastrense.</title>
        <authorList>
            <person name="Katahira K."/>
            <person name="Ogura Y."/>
            <person name="Gotoh Y."/>
            <person name="Hayashi T."/>
        </authorList>
    </citation>
    <scope>NUCLEOTIDE SEQUENCE [LARGE SCALE GENOMIC DNA]</scope>
    <source>
        <strain evidence="2 3">JCM6362</strain>
    </source>
</reference>
<proteinExistence type="predicted"/>
<dbReference type="SUPFAM" id="SSF46785">
    <property type="entry name" value="Winged helix' DNA-binding domain"/>
    <property type="match status" value="1"/>
</dbReference>
<comment type="caution">
    <text evidence="2">The sequence shown here is derived from an EMBL/GenBank/DDBJ whole genome shotgun (WGS) entry which is preliminary data.</text>
</comment>
<dbReference type="AlphaFoldDB" id="A0A117INI9"/>
<dbReference type="Proteomes" id="UP000069654">
    <property type="component" value="Unassembled WGS sequence"/>
</dbReference>
<accession>A0A117INI9</accession>
<feature type="domain" description="HTH marR-type" evidence="1">
    <location>
        <begin position="37"/>
        <end position="177"/>
    </location>
</feature>
<dbReference type="PROSITE" id="PS50995">
    <property type="entry name" value="HTH_MARR_2"/>
    <property type="match status" value="1"/>
</dbReference>
<dbReference type="STRING" id="1797.RMCT_3805"/>
<dbReference type="SMART" id="SM00347">
    <property type="entry name" value="HTH_MARR"/>
    <property type="match status" value="1"/>
</dbReference>